<dbReference type="GO" id="GO:0009311">
    <property type="term" value="P:oligosaccharide metabolic process"/>
    <property type="evidence" value="ECO:0007669"/>
    <property type="project" value="InterPro"/>
</dbReference>
<feature type="domain" description="Glycosyl hydrolase family 63 C-terminal" evidence="2">
    <location>
        <begin position="730"/>
        <end position="819"/>
    </location>
</feature>
<evidence type="ECO:0008006" key="6">
    <source>
        <dbReference type="Google" id="ProtNLM"/>
    </source>
</evidence>
<accession>F4QF83</accession>
<proteinExistence type="predicted"/>
<keyword evidence="5" id="KW-1185">Reference proteome</keyword>
<organism evidence="4 5">
    <name type="scientific">Cavenderia fasciculata</name>
    <name type="common">Slime mold</name>
    <name type="synonym">Dictyostelium fasciculatum</name>
    <dbReference type="NCBI Taxonomy" id="261658"/>
    <lineage>
        <taxon>Eukaryota</taxon>
        <taxon>Amoebozoa</taxon>
        <taxon>Evosea</taxon>
        <taxon>Eumycetozoa</taxon>
        <taxon>Dictyostelia</taxon>
        <taxon>Acytosteliales</taxon>
        <taxon>Cavenderiaceae</taxon>
        <taxon>Cavenderia</taxon>
    </lineage>
</organism>
<dbReference type="InterPro" id="IPR012341">
    <property type="entry name" value="6hp_glycosidase-like_sf"/>
</dbReference>
<dbReference type="PANTHER" id="PTHR10412">
    <property type="entry name" value="MANNOSYL-OLIGOSACCHARIDE GLUCOSIDASE"/>
    <property type="match status" value="1"/>
</dbReference>
<evidence type="ECO:0000313" key="4">
    <source>
        <dbReference type="EMBL" id="EGG14237.1"/>
    </source>
</evidence>
<dbReference type="Proteomes" id="UP000007797">
    <property type="component" value="Unassembled WGS sequence"/>
</dbReference>
<feature type="region of interest" description="Disordered" evidence="1">
    <location>
        <begin position="1"/>
        <end position="26"/>
    </location>
</feature>
<evidence type="ECO:0000259" key="3">
    <source>
        <dbReference type="Pfam" id="PF22422"/>
    </source>
</evidence>
<dbReference type="GeneID" id="14865568"/>
<dbReference type="InterPro" id="IPR031335">
    <property type="entry name" value="Glyco_hydro_63_C"/>
</dbReference>
<dbReference type="InterPro" id="IPR008928">
    <property type="entry name" value="6-hairpin_glycosidase_sf"/>
</dbReference>
<feature type="domain" description="Mannosylglycerate hydrolase MGH1-like glycoside hydrolase" evidence="3">
    <location>
        <begin position="462"/>
        <end position="561"/>
    </location>
</feature>
<dbReference type="Pfam" id="PF22422">
    <property type="entry name" value="MGH1-like_GH"/>
    <property type="match status" value="1"/>
</dbReference>
<dbReference type="AlphaFoldDB" id="F4QF83"/>
<dbReference type="STRING" id="1054147.F4QF83"/>
<dbReference type="EMBL" id="GL883029">
    <property type="protein sequence ID" value="EGG14237.1"/>
    <property type="molecule type" value="Genomic_DNA"/>
</dbReference>
<dbReference type="InterPro" id="IPR004888">
    <property type="entry name" value="Glycoside_hydrolase_63"/>
</dbReference>
<dbReference type="KEGG" id="dfa:DFA_12007"/>
<sequence>MIKQTTTTTNQSNSSPSPPSFESDYTPSDVSNIIPYKGLKIGERLLNSIQRKSDWKKWGPYVSDREWSTVREDYSSDGDVWKYFDHDQARSRAYRWSEDAIGGYCNRFQNVVLGLAFWNGNDPIIKERLFGLTGPEGNHGEDVKEHYFYSDNTPDHSYCKMLYKYPQKEYPYEQLVKENAKRNKFEPEYELEDTGIFDNDEYFDIFIEYAKAAEEDILCRVTIHNRGPNAAPINVLPQLWYRNTWSWGYNNRRPYIKTLREGVLVGEEHHIGKRFYAVTYEGDNDGKLVENVPFLFTENDTNTERLFKWPNASPYVKDGINNYITKGWSDVVNYASGTKVAANCYKVVQPGESFTVKIRFADYDFENPWSDFDKVFKDRIDDADEFYNKIHGKGLSQDIKAIQRQALSGILWSKQYYHFGVEMWKKGDPILPRINECLVTRNAHWEHFYANDVISMPDKFEYPWLAQWDLCFHVISLVMVDVEWAKRQLILLTREWYMSRDGKIPAYEFQFNDVNPPVHAWAALEIYRYILKKTGHKDLDFLEEIFHKLLLNFTWWINLFESGFLGLDNISIFDRSQPLPGGGKLEQADGSGWIGFYCLNMLAISLEIAKERPAYESIATKFLEHFVYIAKAIYSGKKHGTLGLWDEDAGFFFDSIQMPNGYSQHIKLHSLVGLIPLFAVDIIEQSTLDRLPRFKERLDWFIKYRPHLVNGMASFIVPGEEKRRLLSIVNRDRLKLILEKMLDETKFLSEFGVRSLSKQHQAEPFVFNHHGQSVTVAYEPGESTTGIMGGNSSWRGSIWLCVNYLMIQSLKHYHSYYGNDFEVEFPTGSKNMVSLDVVQKELSRRLISIFTLNGDGSRQYNKSKPIWAKEHWRDHILFNEYFNGDNGNGVGAIHQGWTTLVAKLIEDLGDDL</sequence>
<reference evidence="5" key="1">
    <citation type="journal article" date="2011" name="Genome Res.">
        <title>Phylogeny-wide analysis of social amoeba genomes highlights ancient origins for complex intercellular communication.</title>
        <authorList>
            <person name="Heidel A.J."/>
            <person name="Lawal H.M."/>
            <person name="Felder M."/>
            <person name="Schilde C."/>
            <person name="Helps N.R."/>
            <person name="Tunggal B."/>
            <person name="Rivero F."/>
            <person name="John U."/>
            <person name="Schleicher M."/>
            <person name="Eichinger L."/>
            <person name="Platzer M."/>
            <person name="Noegel A.A."/>
            <person name="Schaap P."/>
            <person name="Gloeckner G."/>
        </authorList>
    </citation>
    <scope>NUCLEOTIDE SEQUENCE [LARGE SCALE GENOMIC DNA]</scope>
    <source>
        <strain evidence="5">SH3</strain>
    </source>
</reference>
<dbReference type="InterPro" id="IPR054491">
    <property type="entry name" value="MGH1-like_GH"/>
</dbReference>
<evidence type="ECO:0000259" key="2">
    <source>
        <dbReference type="Pfam" id="PF03200"/>
    </source>
</evidence>
<dbReference type="RefSeq" id="XP_004350946.1">
    <property type="nucleotide sequence ID" value="XM_004350894.1"/>
</dbReference>
<dbReference type="Pfam" id="PF03200">
    <property type="entry name" value="Glyco_hydro_63"/>
    <property type="match status" value="1"/>
</dbReference>
<name>F4QF83_CACFS</name>
<gene>
    <name evidence="4" type="ORF">DFA_12007</name>
</gene>
<protein>
    <recommendedName>
        <fullName evidence="6">Glycosyl hydrolase family 63 C-terminal domain-containing protein</fullName>
    </recommendedName>
</protein>
<evidence type="ECO:0000313" key="5">
    <source>
        <dbReference type="Proteomes" id="UP000007797"/>
    </source>
</evidence>
<dbReference type="OrthoDB" id="14419at2759"/>
<dbReference type="Gene3D" id="1.50.10.10">
    <property type="match status" value="1"/>
</dbReference>
<evidence type="ECO:0000256" key="1">
    <source>
        <dbReference type="SAM" id="MobiDB-lite"/>
    </source>
</evidence>
<feature type="compositionally biased region" description="Low complexity" evidence="1">
    <location>
        <begin position="1"/>
        <end position="15"/>
    </location>
</feature>
<dbReference type="PANTHER" id="PTHR10412:SF10">
    <property type="entry name" value="GLYCOSYL HYDROLASE FAMILY 63 C-TERMINAL DOMAIN-CONTAINING PROTEIN"/>
    <property type="match status" value="1"/>
</dbReference>
<dbReference type="GO" id="GO:0004573">
    <property type="term" value="F:Glc3Man9GlcNAc2 oligosaccharide glucosidase activity"/>
    <property type="evidence" value="ECO:0007669"/>
    <property type="project" value="InterPro"/>
</dbReference>
<dbReference type="OMA" id="ERTKYWK"/>
<dbReference type="SUPFAM" id="SSF48208">
    <property type="entry name" value="Six-hairpin glycosidases"/>
    <property type="match status" value="1"/>
</dbReference>